<evidence type="ECO:0000256" key="1">
    <source>
        <dbReference type="ARBA" id="ARBA00022679"/>
    </source>
</evidence>
<dbReference type="Gene3D" id="3.40.630.30">
    <property type="match status" value="1"/>
</dbReference>
<dbReference type="InterPro" id="IPR016181">
    <property type="entry name" value="Acyl_CoA_acyltransferase"/>
</dbReference>
<organism evidence="4 5">
    <name type="scientific">Fibrella rubiginis</name>
    <dbReference type="NCBI Taxonomy" id="2817060"/>
    <lineage>
        <taxon>Bacteria</taxon>
        <taxon>Pseudomonadati</taxon>
        <taxon>Bacteroidota</taxon>
        <taxon>Cytophagia</taxon>
        <taxon>Cytophagales</taxon>
        <taxon>Spirosomataceae</taxon>
        <taxon>Fibrella</taxon>
    </lineage>
</organism>
<proteinExistence type="predicted"/>
<dbReference type="RefSeq" id="WP_207367574.1">
    <property type="nucleotide sequence ID" value="NZ_JAFMYV010000022.1"/>
</dbReference>
<dbReference type="Proteomes" id="UP000664034">
    <property type="component" value="Unassembled WGS sequence"/>
</dbReference>
<protein>
    <submittedName>
        <fullName evidence="4">GNAT family N-acetyltransferase</fullName>
    </submittedName>
</protein>
<evidence type="ECO:0000256" key="2">
    <source>
        <dbReference type="ARBA" id="ARBA00023315"/>
    </source>
</evidence>
<keyword evidence="5" id="KW-1185">Reference proteome</keyword>
<dbReference type="InterPro" id="IPR050832">
    <property type="entry name" value="Bact_Acetyltransf"/>
</dbReference>
<accession>A0A939K8S5</accession>
<dbReference type="CDD" id="cd04301">
    <property type="entry name" value="NAT_SF"/>
    <property type="match status" value="1"/>
</dbReference>
<comment type="caution">
    <text evidence="4">The sequence shown here is derived from an EMBL/GenBank/DDBJ whole genome shotgun (WGS) entry which is preliminary data.</text>
</comment>
<keyword evidence="2" id="KW-0012">Acyltransferase</keyword>
<dbReference type="PROSITE" id="PS51186">
    <property type="entry name" value="GNAT"/>
    <property type="match status" value="1"/>
</dbReference>
<dbReference type="PANTHER" id="PTHR43877:SF2">
    <property type="entry name" value="AMINOALKYLPHOSPHONATE N-ACETYLTRANSFERASE-RELATED"/>
    <property type="match status" value="1"/>
</dbReference>
<feature type="domain" description="N-acetyltransferase" evidence="3">
    <location>
        <begin position="1"/>
        <end position="143"/>
    </location>
</feature>
<dbReference type="SUPFAM" id="SSF55729">
    <property type="entry name" value="Acyl-CoA N-acyltransferases (Nat)"/>
    <property type="match status" value="1"/>
</dbReference>
<evidence type="ECO:0000259" key="3">
    <source>
        <dbReference type="PROSITE" id="PS51186"/>
    </source>
</evidence>
<sequence>MTFRAANDTDRPALIALLTQANLLTDDLPDELSTFLLAYEGDTLVGAAGLDLVDEFGLLRSVAVAPDHRGQYLGHTLVEGVQQAALAHNFTDIYLLTTTATAFFEQLGYEVIDREAVPEAIAQTRQYRELCPDSAIVMYQKMV</sequence>
<dbReference type="Pfam" id="PF00583">
    <property type="entry name" value="Acetyltransf_1"/>
    <property type="match status" value="1"/>
</dbReference>
<dbReference type="EMBL" id="JAFMYV010000022">
    <property type="protein sequence ID" value="MBO0940045.1"/>
    <property type="molecule type" value="Genomic_DNA"/>
</dbReference>
<keyword evidence="1" id="KW-0808">Transferase</keyword>
<dbReference type="NCBIfam" id="NF040501">
    <property type="entry name" value="resist_ArsN2"/>
    <property type="match status" value="1"/>
</dbReference>
<dbReference type="InterPro" id="IPR000182">
    <property type="entry name" value="GNAT_dom"/>
</dbReference>
<evidence type="ECO:0000313" key="4">
    <source>
        <dbReference type="EMBL" id="MBO0940045.1"/>
    </source>
</evidence>
<name>A0A939K8S5_9BACT</name>
<dbReference type="AlphaFoldDB" id="A0A939K8S5"/>
<dbReference type="GO" id="GO:0016747">
    <property type="term" value="F:acyltransferase activity, transferring groups other than amino-acyl groups"/>
    <property type="evidence" value="ECO:0007669"/>
    <property type="project" value="InterPro"/>
</dbReference>
<evidence type="ECO:0000313" key="5">
    <source>
        <dbReference type="Proteomes" id="UP000664034"/>
    </source>
</evidence>
<reference evidence="4" key="1">
    <citation type="submission" date="2021-03" db="EMBL/GenBank/DDBJ databases">
        <title>Fibrella sp. HMF5335 genome sequencing and assembly.</title>
        <authorList>
            <person name="Kang H."/>
            <person name="Kim H."/>
            <person name="Bae S."/>
            <person name="Joh K."/>
        </authorList>
    </citation>
    <scope>NUCLEOTIDE SEQUENCE</scope>
    <source>
        <strain evidence="4">HMF5335</strain>
    </source>
</reference>
<dbReference type="PANTHER" id="PTHR43877">
    <property type="entry name" value="AMINOALKYLPHOSPHONATE N-ACETYLTRANSFERASE-RELATED-RELATED"/>
    <property type="match status" value="1"/>
</dbReference>
<gene>
    <name evidence="4" type="ORF">J2I47_26100</name>
</gene>